<keyword evidence="6" id="KW-0378">Hydrolase</keyword>
<evidence type="ECO:0000256" key="10">
    <source>
        <dbReference type="SAM" id="MobiDB-lite"/>
    </source>
</evidence>
<dbReference type="GO" id="GO:0045493">
    <property type="term" value="P:xylan catabolic process"/>
    <property type="evidence" value="ECO:0007669"/>
    <property type="project" value="UniProtKB-KW"/>
</dbReference>
<reference evidence="11 12" key="1">
    <citation type="journal article" date="2014" name="PLoS ONE">
        <title>De novo Genome Assembly of the Fungal Plant Pathogen Pyrenophora semeniperda.</title>
        <authorList>
            <person name="Soliai M.M."/>
            <person name="Meyer S.E."/>
            <person name="Udall J.A."/>
            <person name="Elzinga D.E."/>
            <person name="Hermansen R.A."/>
            <person name="Bodily P.M."/>
            <person name="Hart A.A."/>
            <person name="Coleman C.E."/>
        </authorList>
    </citation>
    <scope>NUCLEOTIDE SEQUENCE [LARGE SCALE GENOMIC DNA]</scope>
    <source>
        <strain evidence="11 12">CCB06</strain>
        <tissue evidence="11">Mycelium</tissue>
    </source>
</reference>
<feature type="compositionally biased region" description="Polar residues" evidence="10">
    <location>
        <begin position="833"/>
        <end position="850"/>
    </location>
</feature>
<feature type="region of interest" description="Disordered" evidence="10">
    <location>
        <begin position="1112"/>
        <end position="1167"/>
    </location>
</feature>
<keyword evidence="12" id="KW-1185">Reference proteome</keyword>
<gene>
    <name evidence="11" type="ORF">GMOD_00010296</name>
</gene>
<evidence type="ECO:0000256" key="6">
    <source>
        <dbReference type="ARBA" id="ARBA00022801"/>
    </source>
</evidence>
<feature type="compositionally biased region" description="Acidic residues" evidence="10">
    <location>
        <begin position="909"/>
        <end position="930"/>
    </location>
</feature>
<keyword evidence="5" id="KW-0732">Signal</keyword>
<comment type="subcellular location">
    <subcellularLocation>
        <location evidence="1">Secreted</location>
    </subcellularLocation>
</comment>
<dbReference type="PANTHER" id="PTHR38050:SF2">
    <property type="entry name" value="FERULOYL ESTERASE C-RELATED"/>
    <property type="match status" value="1"/>
</dbReference>
<dbReference type="Gene3D" id="3.40.50.1820">
    <property type="entry name" value="alpha/beta hydrolase"/>
    <property type="match status" value="1"/>
</dbReference>
<dbReference type="Proteomes" id="UP000265663">
    <property type="component" value="Unassembled WGS sequence"/>
</dbReference>
<sequence>MPKKPTTMLSNKAAIDFLRQDGENDDADPYPHLALLPPSFAYYGTRMPLAAIQHSIPEDIRILYYYRRWSLGRKAARIIQRSNDIIDASLPKDGDVSALELKVDEYLRIAEAITDQLIKLIDDEDRTHDSLIKATFTIWQPFMSELGRRVCQLPRCLRDMIYAEVLRQSLLEYHTSRFGDFMPFVPRAWDEGDDCYIQIVDELSEKYFQGKSRGPRQNSVIVAAHNLPSLPRMVTNMLGGYITRLEMVVPFTFLHLEISWRGALDNGGATYWIHRQDSVDSLNDLLGVTVRKCEVHLRFNDIKRVRFEDYSPEFAKSMQRLCGWMGKILQRGGTVDFNQEEREDRRGFLSAEDVFGQPVREWIATQEHRWHYNYHVNTNADEEEVEEEEEEEKNGSDDAVAGTQQWQGDPDAPPSISDVKFTLELLDHIQSRYCIDTSRVYAAGKSNGGGFTGILACDATATTRIAAFAPVSGAFYLDANNQPLPCNPSRKPIPFMEFHGWHDKTILYSGGNNTRGNARTPDIFKYVQDWAKRDGLEGVVPTTSFLCSGKRKVTRYSWDDDVVVHYNYTNLQHDWPSEFANGDTEEYLTCREAEATSVILEWFGKWRLPQPRQASPLSPTKAMSTSRPPLTPQTYPSYQQISTAYLTAYTGPILNPDATFSHFTLSPTPTHLLHGYWTFRLPQDERTAFSRGIWSPEEILLATEQDDLHEDIELRWVRGYNDENREVEGREMVRGTAVAHLRVIADMRGLLGWPLSSRGRVPLYPSGTDGRLREFWEGRYAELGAQTSEPMGPGEDDVSAEAYEQDITDVDETQPSPPGLDTEMSGALPDDATPSSESTMTDGQGSGQLAVSQAEQQLLNDGLDGLRVDSPADGPEQTEFKDEMDTETPERESGCNEDASAETDALTDALDEEMYTDISDEEGGCDEDSSTESLVLNDTLTLALNDEMETETPDMESGCDEDSSTESLVLNDTLTAINDEMNTQDPDIDRGYDADASIDASSLTDSLTPTPTNPPNDEPDYTMEPSSPDTDPGYDADDDEVSSVDTVTLPETLPSANVATSVETSTLLVECFTDVAGIRTLTNATATRRVSVSGTCNDEVSSDVSGPVCVPSGNDGDVHEDATATDDVPFPSVKDDKTSAVPTTQHLADSSPSTPPGAKKINPNNEHMSPSLRAYMSSLAHIPCMACDQLTHHTPACPHANLAPKPRLTTSDLAFLAAAVQHFDPGPWKEHFDQFPTPEPEDVETQLRGMAAVVRNEESYREDARLHGLPDRLMVLMWVFKCAGWLGEGEGEGGGEVMTEG</sequence>
<keyword evidence="3" id="KW-0964">Secreted</keyword>
<feature type="compositionally biased region" description="Polar residues" evidence="10">
    <location>
        <begin position="1140"/>
        <end position="1152"/>
    </location>
</feature>
<feature type="region of interest" description="Disordered" evidence="10">
    <location>
        <begin position="1001"/>
        <end position="1042"/>
    </location>
</feature>
<dbReference type="EMBL" id="KE747821">
    <property type="protein sequence ID" value="RMZ69723.1"/>
    <property type="molecule type" value="Genomic_DNA"/>
</dbReference>
<keyword evidence="4" id="KW-0858">Xylan degradation</keyword>
<feature type="region of interest" description="Disordered" evidence="10">
    <location>
        <begin position="810"/>
        <end position="850"/>
    </location>
</feature>
<dbReference type="InterPro" id="IPR043595">
    <property type="entry name" value="FaeB/C/D"/>
</dbReference>
<evidence type="ECO:0000256" key="4">
    <source>
        <dbReference type="ARBA" id="ARBA00022651"/>
    </source>
</evidence>
<feature type="compositionally biased region" description="Acidic residues" evidence="10">
    <location>
        <begin position="380"/>
        <end position="392"/>
    </location>
</feature>
<feature type="compositionally biased region" description="Basic and acidic residues" evidence="10">
    <location>
        <begin position="878"/>
        <end position="894"/>
    </location>
</feature>
<evidence type="ECO:0000313" key="11">
    <source>
        <dbReference type="EMBL" id="RMZ69723.1"/>
    </source>
</evidence>
<keyword evidence="7" id="KW-0119">Carbohydrate metabolism</keyword>
<evidence type="ECO:0000256" key="7">
    <source>
        <dbReference type="ARBA" id="ARBA00023277"/>
    </source>
</evidence>
<protein>
    <recommendedName>
        <fullName evidence="2">feruloyl esterase</fullName>
        <ecNumber evidence="2">3.1.1.73</ecNumber>
    </recommendedName>
</protein>
<evidence type="ECO:0000313" key="12">
    <source>
        <dbReference type="Proteomes" id="UP000265663"/>
    </source>
</evidence>
<comment type="catalytic activity">
    <reaction evidence="9">
        <text>feruloyl-polysaccharide + H2O = ferulate + polysaccharide.</text>
        <dbReference type="EC" id="3.1.1.73"/>
    </reaction>
</comment>
<dbReference type="SUPFAM" id="SSF53474">
    <property type="entry name" value="alpha/beta-Hydrolases"/>
    <property type="match status" value="1"/>
</dbReference>
<dbReference type="OrthoDB" id="424610at2759"/>
<evidence type="ECO:0000256" key="1">
    <source>
        <dbReference type="ARBA" id="ARBA00004613"/>
    </source>
</evidence>
<organism evidence="11 12">
    <name type="scientific">Pyrenophora seminiperda CCB06</name>
    <dbReference type="NCBI Taxonomy" id="1302712"/>
    <lineage>
        <taxon>Eukaryota</taxon>
        <taxon>Fungi</taxon>
        <taxon>Dikarya</taxon>
        <taxon>Ascomycota</taxon>
        <taxon>Pezizomycotina</taxon>
        <taxon>Dothideomycetes</taxon>
        <taxon>Pleosporomycetidae</taxon>
        <taxon>Pleosporales</taxon>
        <taxon>Pleosporineae</taxon>
        <taxon>Pleosporaceae</taxon>
        <taxon>Pyrenophora</taxon>
    </lineage>
</organism>
<dbReference type="GO" id="GO:0030600">
    <property type="term" value="F:feruloyl esterase activity"/>
    <property type="evidence" value="ECO:0007669"/>
    <property type="project" value="UniProtKB-EC"/>
</dbReference>
<proteinExistence type="predicted"/>
<evidence type="ECO:0000256" key="9">
    <source>
        <dbReference type="ARBA" id="ARBA00034075"/>
    </source>
</evidence>
<dbReference type="EC" id="3.1.1.73" evidence="2"/>
<accession>A0A3M7M5F5</accession>
<evidence type="ECO:0000256" key="2">
    <source>
        <dbReference type="ARBA" id="ARBA00013091"/>
    </source>
</evidence>
<keyword evidence="8" id="KW-0624">Polysaccharide degradation</keyword>
<feature type="region of interest" description="Disordered" evidence="10">
    <location>
        <begin position="380"/>
        <end position="412"/>
    </location>
</feature>
<dbReference type="InterPro" id="IPR029058">
    <property type="entry name" value="AB_hydrolase_fold"/>
</dbReference>
<feature type="region of interest" description="Disordered" evidence="10">
    <location>
        <begin position="612"/>
        <end position="633"/>
    </location>
</feature>
<dbReference type="PANTHER" id="PTHR38050">
    <property type="match status" value="1"/>
</dbReference>
<name>A0A3M7M5F5_9PLEO</name>
<feature type="compositionally biased region" description="Acidic residues" evidence="10">
    <location>
        <begin position="1032"/>
        <end position="1042"/>
    </location>
</feature>
<dbReference type="GO" id="GO:0005576">
    <property type="term" value="C:extracellular region"/>
    <property type="evidence" value="ECO:0007669"/>
    <property type="project" value="UniProtKB-SubCell"/>
</dbReference>
<feature type="region of interest" description="Disordered" evidence="10">
    <location>
        <begin position="864"/>
        <end position="933"/>
    </location>
</feature>
<evidence type="ECO:0000256" key="5">
    <source>
        <dbReference type="ARBA" id="ARBA00022729"/>
    </source>
</evidence>
<evidence type="ECO:0000256" key="3">
    <source>
        <dbReference type="ARBA" id="ARBA00022525"/>
    </source>
</evidence>
<evidence type="ECO:0000256" key="8">
    <source>
        <dbReference type="ARBA" id="ARBA00023326"/>
    </source>
</evidence>